<evidence type="ECO:0000313" key="2">
    <source>
        <dbReference type="Proteomes" id="UP001230035"/>
    </source>
</evidence>
<accession>A0ABT6XQT8</accession>
<evidence type="ECO:0008006" key="3">
    <source>
        <dbReference type="Google" id="ProtNLM"/>
    </source>
</evidence>
<name>A0ABT6XQT8_9FLAO</name>
<keyword evidence="2" id="KW-1185">Reference proteome</keyword>
<protein>
    <recommendedName>
        <fullName evidence="3">DUF4430 domain-containing protein</fullName>
    </recommendedName>
</protein>
<dbReference type="Proteomes" id="UP001230035">
    <property type="component" value="Unassembled WGS sequence"/>
</dbReference>
<sequence>MKRIIFIVILILIAFSIIGLIPTHRSKENAIVIVGKVKSVAEGGVKDLVFELENNNTTYYINRGLENGFELEDAKRQFTGKNITLFYADSWTPLAPFGTTSKHLSRAIINDTVIYNEW</sequence>
<comment type="caution">
    <text evidence="1">The sequence shown here is derived from an EMBL/GenBank/DDBJ whole genome shotgun (WGS) entry which is preliminary data.</text>
</comment>
<reference evidence="1 2" key="1">
    <citation type="submission" date="2023-05" db="EMBL/GenBank/DDBJ databases">
        <title>Flavobacterium sedimenti sp. nov., isolated from the sediment.</title>
        <authorList>
            <person name="Wu N."/>
        </authorList>
    </citation>
    <scope>NUCLEOTIDE SEQUENCE [LARGE SCALE GENOMIC DNA]</scope>
    <source>
        <strain evidence="1 2">YZ-48</strain>
    </source>
</reference>
<dbReference type="EMBL" id="JASGBP010000004">
    <property type="protein sequence ID" value="MDI9257436.1"/>
    <property type="molecule type" value="Genomic_DNA"/>
</dbReference>
<evidence type="ECO:0000313" key="1">
    <source>
        <dbReference type="EMBL" id="MDI9257436.1"/>
    </source>
</evidence>
<dbReference type="RefSeq" id="WP_283239114.1">
    <property type="nucleotide sequence ID" value="NZ_JASGBP010000004.1"/>
</dbReference>
<organism evidence="1 2">
    <name type="scientific">Flavobacterium sedimenticola</name>
    <dbReference type="NCBI Taxonomy" id="3043286"/>
    <lineage>
        <taxon>Bacteria</taxon>
        <taxon>Pseudomonadati</taxon>
        <taxon>Bacteroidota</taxon>
        <taxon>Flavobacteriia</taxon>
        <taxon>Flavobacteriales</taxon>
        <taxon>Flavobacteriaceae</taxon>
        <taxon>Flavobacterium</taxon>
    </lineage>
</organism>
<proteinExistence type="predicted"/>
<gene>
    <name evidence="1" type="ORF">QHT84_08405</name>
</gene>